<sequence>MRSFNGVSTIFKIKLLRAPTVQANKNAPGIPQIPTQMSITGLWRKLNNDNEREIIRQTSLILISIRYLREICNQFRFGLKNQDCCHHTECKPVLNSSRRKYQ</sequence>
<reference evidence="1 2" key="1">
    <citation type="submission" date="2020-06" db="EMBL/GenBank/DDBJ databases">
        <title>WGS assembly of Ceratodon purpureus strain R40.</title>
        <authorList>
            <person name="Carey S.B."/>
            <person name="Jenkins J."/>
            <person name="Shu S."/>
            <person name="Lovell J.T."/>
            <person name="Sreedasyam A."/>
            <person name="Maumus F."/>
            <person name="Tiley G.P."/>
            <person name="Fernandez-Pozo N."/>
            <person name="Barry K."/>
            <person name="Chen C."/>
            <person name="Wang M."/>
            <person name="Lipzen A."/>
            <person name="Daum C."/>
            <person name="Saski C.A."/>
            <person name="Payton A.C."/>
            <person name="Mcbreen J.C."/>
            <person name="Conrad R.E."/>
            <person name="Kollar L.M."/>
            <person name="Olsson S."/>
            <person name="Huttunen S."/>
            <person name="Landis J.B."/>
            <person name="Wickett N.J."/>
            <person name="Johnson M.G."/>
            <person name="Rensing S.A."/>
            <person name="Grimwood J."/>
            <person name="Schmutz J."/>
            <person name="Mcdaniel S.F."/>
        </authorList>
    </citation>
    <scope>NUCLEOTIDE SEQUENCE [LARGE SCALE GENOMIC DNA]</scope>
    <source>
        <strain evidence="1 2">R40</strain>
    </source>
</reference>
<evidence type="ECO:0000313" key="2">
    <source>
        <dbReference type="Proteomes" id="UP000822688"/>
    </source>
</evidence>
<proteinExistence type="predicted"/>
<dbReference type="Proteomes" id="UP000822688">
    <property type="component" value="Chromosome 6"/>
</dbReference>
<gene>
    <name evidence="1" type="ORF">KC19_6G196800</name>
</gene>
<accession>A0A8T0HJF0</accession>
<organism evidence="1 2">
    <name type="scientific">Ceratodon purpureus</name>
    <name type="common">Fire moss</name>
    <name type="synonym">Dicranum purpureum</name>
    <dbReference type="NCBI Taxonomy" id="3225"/>
    <lineage>
        <taxon>Eukaryota</taxon>
        <taxon>Viridiplantae</taxon>
        <taxon>Streptophyta</taxon>
        <taxon>Embryophyta</taxon>
        <taxon>Bryophyta</taxon>
        <taxon>Bryophytina</taxon>
        <taxon>Bryopsida</taxon>
        <taxon>Dicranidae</taxon>
        <taxon>Pseudoditrichales</taxon>
        <taxon>Ditrichaceae</taxon>
        <taxon>Ceratodon</taxon>
    </lineage>
</organism>
<dbReference type="EMBL" id="CM026427">
    <property type="protein sequence ID" value="KAG0570912.1"/>
    <property type="molecule type" value="Genomic_DNA"/>
</dbReference>
<protein>
    <submittedName>
        <fullName evidence="1">Uncharacterized protein</fullName>
    </submittedName>
</protein>
<dbReference type="AlphaFoldDB" id="A0A8T0HJF0"/>
<name>A0A8T0HJF0_CERPU</name>
<keyword evidence="2" id="KW-1185">Reference proteome</keyword>
<comment type="caution">
    <text evidence="1">The sequence shown here is derived from an EMBL/GenBank/DDBJ whole genome shotgun (WGS) entry which is preliminary data.</text>
</comment>
<evidence type="ECO:0000313" key="1">
    <source>
        <dbReference type="EMBL" id="KAG0570912.1"/>
    </source>
</evidence>